<comment type="caution">
    <text evidence="4">The sequence shown here is derived from an EMBL/GenBank/DDBJ whole genome shotgun (WGS) entry which is preliminary data.</text>
</comment>
<dbReference type="PIRSF" id="PIRSF032126">
    <property type="entry name" value="F0F1_ATP_synthase_subunit_I"/>
    <property type="match status" value="1"/>
</dbReference>
<evidence type="ECO:0000256" key="3">
    <source>
        <dbReference type="SAM" id="Phobius"/>
    </source>
</evidence>
<keyword evidence="3" id="KW-0812">Transmembrane</keyword>
<feature type="transmembrane region" description="Helical" evidence="3">
    <location>
        <begin position="59"/>
        <end position="81"/>
    </location>
</feature>
<dbReference type="Proteomes" id="UP000564885">
    <property type="component" value="Unassembled WGS sequence"/>
</dbReference>
<name>A0A849HZQ5_9HYPH</name>
<accession>A0A849HZQ5</accession>
<feature type="region of interest" description="Disordered" evidence="2">
    <location>
        <begin position="1"/>
        <end position="53"/>
    </location>
</feature>
<evidence type="ECO:0000256" key="1">
    <source>
        <dbReference type="PIRNR" id="PIRNR032126"/>
    </source>
</evidence>
<comment type="similarity">
    <text evidence="1">Belongs to the bacterial AtpI family.</text>
</comment>
<evidence type="ECO:0000256" key="2">
    <source>
        <dbReference type="SAM" id="MobiDB-lite"/>
    </source>
</evidence>
<dbReference type="EMBL" id="JABEPP010000003">
    <property type="protein sequence ID" value="NNM73006.1"/>
    <property type="molecule type" value="Genomic_DNA"/>
</dbReference>
<keyword evidence="1" id="KW-0375">Hydrogen ion transport</keyword>
<dbReference type="Pfam" id="PF09527">
    <property type="entry name" value="ATPase_gene1"/>
    <property type="match status" value="1"/>
</dbReference>
<feature type="transmembrane region" description="Helical" evidence="3">
    <location>
        <begin position="87"/>
        <end position="108"/>
    </location>
</feature>
<dbReference type="AlphaFoldDB" id="A0A849HZQ5"/>
<evidence type="ECO:0000313" key="4">
    <source>
        <dbReference type="EMBL" id="NNM73006.1"/>
    </source>
</evidence>
<proteinExistence type="inferred from homology"/>
<comment type="function">
    <text evidence="1">A possible function for this protein is to guide the assembly of the membrane sector of the ATPase enzyme complex.</text>
</comment>
<dbReference type="InterPro" id="IPR032820">
    <property type="entry name" value="ATPase_put"/>
</dbReference>
<keyword evidence="1" id="KW-0406">Ion transport</keyword>
<reference evidence="4 5" key="1">
    <citation type="submission" date="2020-04" db="EMBL/GenBank/DDBJ databases">
        <title>Enterovirga sp. isolate from soil.</title>
        <authorList>
            <person name="Chea S."/>
            <person name="Kim D.-U."/>
        </authorList>
    </citation>
    <scope>NUCLEOTIDE SEQUENCE [LARGE SCALE GENOMIC DNA]</scope>
    <source>
        <strain evidence="4 5">DB1703</strain>
    </source>
</reference>
<dbReference type="RefSeq" id="WP_171218509.1">
    <property type="nucleotide sequence ID" value="NZ_JABEPP010000003.1"/>
</dbReference>
<dbReference type="InterPro" id="IPR016989">
    <property type="entry name" value="Atp1_alphaprobac"/>
</dbReference>
<keyword evidence="5" id="KW-1185">Reference proteome</keyword>
<keyword evidence="1 3" id="KW-0472">Membrane</keyword>
<evidence type="ECO:0000313" key="5">
    <source>
        <dbReference type="Proteomes" id="UP000564885"/>
    </source>
</evidence>
<feature type="compositionally biased region" description="Basic and acidic residues" evidence="2">
    <location>
        <begin position="22"/>
        <end position="40"/>
    </location>
</feature>
<dbReference type="GO" id="GO:1902600">
    <property type="term" value="P:proton transmembrane transport"/>
    <property type="evidence" value="ECO:0007669"/>
    <property type="project" value="UniProtKB-KW"/>
</dbReference>
<organism evidence="4 5">
    <name type="scientific">Enterovirga aerilata</name>
    <dbReference type="NCBI Taxonomy" id="2730920"/>
    <lineage>
        <taxon>Bacteria</taxon>
        <taxon>Pseudomonadati</taxon>
        <taxon>Pseudomonadota</taxon>
        <taxon>Alphaproteobacteria</taxon>
        <taxon>Hyphomicrobiales</taxon>
        <taxon>Methylobacteriaceae</taxon>
        <taxon>Enterovirga</taxon>
    </lineage>
</organism>
<sequence length="122" mass="12311">MSGNGARDGRDETSGSAADGDLSGRLERLGAQLDAKRPSAEHGSSPGGQQSGQSSAIGLAFRLSAEFVAGVLAGGILGWLVDRLVGTAPWGLIVCLILGFAAGMLNLLRATGAVKPVRPNGR</sequence>
<keyword evidence="3" id="KW-1133">Transmembrane helix</keyword>
<dbReference type="GO" id="GO:0045259">
    <property type="term" value="C:proton-transporting ATP synthase complex"/>
    <property type="evidence" value="ECO:0007669"/>
    <property type="project" value="UniProtKB-UniRule"/>
</dbReference>
<keyword evidence="1" id="KW-0813">Transport</keyword>
<gene>
    <name evidence="4" type="ORF">HJG44_11510</name>
</gene>
<protein>
    <recommendedName>
        <fullName evidence="1">ATP synthase protein I</fullName>
    </recommendedName>
</protein>